<evidence type="ECO:0000256" key="4">
    <source>
        <dbReference type="ARBA" id="ARBA00022553"/>
    </source>
</evidence>
<keyword evidence="7 8" id="KW-0472">Membrane</keyword>
<dbReference type="InterPro" id="IPR000109">
    <property type="entry name" value="POT_fam"/>
</dbReference>
<dbReference type="PROSITE" id="PS01022">
    <property type="entry name" value="PTR2_1"/>
    <property type="match status" value="1"/>
</dbReference>
<dbReference type="SMR" id="A0A1S3CAV1"/>
<dbReference type="Pfam" id="PF00854">
    <property type="entry name" value="PTR2"/>
    <property type="match status" value="1"/>
</dbReference>
<feature type="transmembrane region" description="Helical" evidence="8">
    <location>
        <begin position="76"/>
        <end position="96"/>
    </location>
</feature>
<dbReference type="GO" id="GO:0080054">
    <property type="term" value="F:low-affinity nitrate transmembrane transporter activity"/>
    <property type="evidence" value="ECO:0007669"/>
    <property type="project" value="UniProtKB-ARBA"/>
</dbReference>
<feature type="transmembrane region" description="Helical" evidence="8">
    <location>
        <begin position="351"/>
        <end position="376"/>
    </location>
</feature>
<dbReference type="GO" id="GO:0042937">
    <property type="term" value="F:tripeptide transmembrane transporter activity"/>
    <property type="evidence" value="ECO:0007669"/>
    <property type="project" value="InterPro"/>
</dbReference>
<name>A0A1S3CAV1_CUCME</name>
<dbReference type="GO" id="GO:0009705">
    <property type="term" value="C:plant-type vacuole membrane"/>
    <property type="evidence" value="ECO:0007669"/>
    <property type="project" value="UniProtKB-ARBA"/>
</dbReference>
<dbReference type="AlphaFoldDB" id="A0A1S3CAV1"/>
<keyword evidence="9" id="KW-1185">Reference proteome</keyword>
<dbReference type="RefSeq" id="XP_008459680.1">
    <property type="nucleotide sequence ID" value="XM_008461458.3"/>
</dbReference>
<feature type="transmembrane region" description="Helical" evidence="8">
    <location>
        <begin position="205"/>
        <end position="226"/>
    </location>
</feature>
<feature type="transmembrane region" description="Helical" evidence="8">
    <location>
        <begin position="397"/>
        <end position="414"/>
    </location>
</feature>
<feature type="transmembrane region" description="Helical" evidence="8">
    <location>
        <begin position="311"/>
        <end position="331"/>
    </location>
</feature>
<dbReference type="SUPFAM" id="SSF103473">
    <property type="entry name" value="MFS general substrate transporter"/>
    <property type="match status" value="1"/>
</dbReference>
<feature type="transmembrane region" description="Helical" evidence="8">
    <location>
        <begin position="177"/>
        <end position="199"/>
    </location>
</feature>
<keyword evidence="4" id="KW-0597">Phosphoprotein</keyword>
<dbReference type="eggNOG" id="KOG1237">
    <property type="taxonomic scope" value="Eukaryota"/>
</dbReference>
<protein>
    <submittedName>
        <fullName evidence="10">Protein NRT1/ PTR FAMILY 5.10-like</fullName>
    </submittedName>
</protein>
<comment type="similarity">
    <text evidence="2">Belongs to the major facilitator superfamily. Proton-dependent oligopeptide transporter (POT/PTR) (TC 2.A.17) family.</text>
</comment>
<dbReference type="InParanoid" id="A0A1S3CAV1"/>
<evidence type="ECO:0000256" key="3">
    <source>
        <dbReference type="ARBA" id="ARBA00022448"/>
    </source>
</evidence>
<feature type="transmembrane region" description="Helical" evidence="8">
    <location>
        <begin position="522"/>
        <end position="541"/>
    </location>
</feature>
<evidence type="ECO:0000313" key="9">
    <source>
        <dbReference type="Proteomes" id="UP001652600"/>
    </source>
</evidence>
<dbReference type="GO" id="GO:0071916">
    <property type="term" value="F:dipeptide transmembrane transporter activity"/>
    <property type="evidence" value="ECO:0007669"/>
    <property type="project" value="InterPro"/>
</dbReference>
<dbReference type="FunFam" id="1.20.1250.20:FF:000147">
    <property type="entry name" value="Protein NRT1/ PTR family 5.10"/>
    <property type="match status" value="1"/>
</dbReference>
<evidence type="ECO:0000313" key="10">
    <source>
        <dbReference type="RefSeq" id="XP_008459680.1"/>
    </source>
</evidence>
<dbReference type="InterPro" id="IPR018456">
    <property type="entry name" value="PTR2_symporter_CS"/>
</dbReference>
<dbReference type="GeneID" id="103498725"/>
<dbReference type="OrthoDB" id="8904098at2759"/>
<dbReference type="CDD" id="cd17417">
    <property type="entry name" value="MFS_NPF5"/>
    <property type="match status" value="1"/>
</dbReference>
<evidence type="ECO:0000256" key="1">
    <source>
        <dbReference type="ARBA" id="ARBA00004141"/>
    </source>
</evidence>
<gene>
    <name evidence="10" type="primary">LOC103498725</name>
</gene>
<dbReference type="KEGG" id="cmo:103498725"/>
<reference evidence="10" key="1">
    <citation type="submission" date="2025-08" db="UniProtKB">
        <authorList>
            <consortium name="RefSeq"/>
        </authorList>
    </citation>
    <scope>IDENTIFICATION</scope>
    <source>
        <tissue evidence="10">Stem</tissue>
    </source>
</reference>
<dbReference type="InterPro" id="IPR036259">
    <property type="entry name" value="MFS_trans_sf"/>
</dbReference>
<feature type="transmembrane region" description="Helical" evidence="8">
    <location>
        <begin position="446"/>
        <end position="465"/>
    </location>
</feature>
<accession>A0A1S3CAV1</accession>
<evidence type="ECO:0000256" key="5">
    <source>
        <dbReference type="ARBA" id="ARBA00022692"/>
    </source>
</evidence>
<keyword evidence="3" id="KW-0813">Transport</keyword>
<dbReference type="Gene3D" id="1.20.1250.20">
    <property type="entry name" value="MFS general substrate transporter like domains"/>
    <property type="match status" value="1"/>
</dbReference>
<evidence type="ECO:0000256" key="8">
    <source>
        <dbReference type="SAM" id="Phobius"/>
    </source>
</evidence>
<evidence type="ECO:0000256" key="6">
    <source>
        <dbReference type="ARBA" id="ARBA00022989"/>
    </source>
</evidence>
<evidence type="ECO:0000256" key="7">
    <source>
        <dbReference type="ARBA" id="ARBA00023136"/>
    </source>
</evidence>
<proteinExistence type="inferred from homology"/>
<dbReference type="PANTHER" id="PTHR11654">
    <property type="entry name" value="OLIGOPEPTIDE TRANSPORTER-RELATED"/>
    <property type="match status" value="1"/>
</dbReference>
<comment type="subcellular location">
    <subcellularLocation>
        <location evidence="1">Membrane</location>
        <topology evidence="1">Multi-pass membrane protein</topology>
    </subcellularLocation>
</comment>
<feature type="transmembrane region" description="Helical" evidence="8">
    <location>
        <begin position="103"/>
        <end position="124"/>
    </location>
</feature>
<organism evidence="9 10">
    <name type="scientific">Cucumis melo</name>
    <name type="common">Muskmelon</name>
    <dbReference type="NCBI Taxonomy" id="3656"/>
    <lineage>
        <taxon>Eukaryota</taxon>
        <taxon>Viridiplantae</taxon>
        <taxon>Streptophyta</taxon>
        <taxon>Embryophyta</taxon>
        <taxon>Tracheophyta</taxon>
        <taxon>Spermatophyta</taxon>
        <taxon>Magnoliopsida</taxon>
        <taxon>eudicotyledons</taxon>
        <taxon>Gunneridae</taxon>
        <taxon>Pentapetalae</taxon>
        <taxon>rosids</taxon>
        <taxon>fabids</taxon>
        <taxon>Cucurbitales</taxon>
        <taxon>Cucurbitaceae</taxon>
        <taxon>Benincaseae</taxon>
        <taxon>Cucumis</taxon>
    </lineage>
</organism>
<feature type="transmembrane region" description="Helical" evidence="8">
    <location>
        <begin position="477"/>
        <end position="498"/>
    </location>
</feature>
<dbReference type="Proteomes" id="UP001652600">
    <property type="component" value="Chromosome 9"/>
</dbReference>
<keyword evidence="5 8" id="KW-0812">Transmembrane</keyword>
<sequence length="549" mass="60419">MEQPTPLLSQTVESAVDFKGQPALRFCSGGWRSASFMIGVEVAERFAYYGIGSNLITYLTGPLGQSVATAAETVNIWSGISMLLTLLGAFLADSFFGRYRTILFSSAIYVLGLSLLSFSAMLPTTSSQNSQFQLIFFFVSLYLIGIGQGGHKPCVQAFGADQFDALHPQEAKSKSSFFNWWFFGVCAGTFVAILLVTYTEENLSWSLGFGIPCIMMVIASFLFLFGTNTYRYSIKMYAKTPFLRIGRVFVSAIRNCRASSTVTFDEEGDGPDLSEQNTGQFSFLNKACIVPKDSNKHGVMCSASEVEEAKAVLRIFPVWITVLVFAIVFAQDSTFFTKQGATIDRSILSGFIIPAAALDSFVPLSIVIFITIYDLLFVPIARAFTGIQSGITTLQRIGTGLVVSAISMLVATMVERKRLRIADEHGLVDRPDITIPMSFWWLVPQYTLFGLAEVFTLVGLQEFFYDQVPTDLKSMGLAFYTSVLGMGSILSSLLVSIIDEVTGGSEQNSWFSNNLNKAHLDYFYLLLSALSVVAFVAFLFVSKSHVHSR</sequence>
<keyword evidence="6 8" id="KW-1133">Transmembrane helix</keyword>
<feature type="transmembrane region" description="Helical" evidence="8">
    <location>
        <begin position="130"/>
        <end position="147"/>
    </location>
</feature>
<evidence type="ECO:0000256" key="2">
    <source>
        <dbReference type="ARBA" id="ARBA00005982"/>
    </source>
</evidence>
<dbReference type="InterPro" id="IPR044739">
    <property type="entry name" value="NRT1/PTR"/>
</dbReference>